<name>A0ABU6AKX0_9PSEU</name>
<accession>A0ABU6AKX0</accession>
<keyword evidence="3" id="KW-1185">Reference proteome</keyword>
<reference evidence="2 3" key="1">
    <citation type="submission" date="2023-10" db="EMBL/GenBank/DDBJ databases">
        <title>Saccharopolyspora sp. nov., isolated from mangrove soil.</title>
        <authorList>
            <person name="Lu Y."/>
            <person name="Liu W."/>
        </authorList>
    </citation>
    <scope>NUCLEOTIDE SEQUENCE [LARGE SCALE GENOMIC DNA]</scope>
    <source>
        <strain evidence="2 3">S2-29</strain>
    </source>
</reference>
<organism evidence="2 3">
    <name type="scientific">Saccharopolyspora mangrovi</name>
    <dbReference type="NCBI Taxonomy" id="3082379"/>
    <lineage>
        <taxon>Bacteria</taxon>
        <taxon>Bacillati</taxon>
        <taxon>Actinomycetota</taxon>
        <taxon>Actinomycetes</taxon>
        <taxon>Pseudonocardiales</taxon>
        <taxon>Pseudonocardiaceae</taxon>
        <taxon>Saccharopolyspora</taxon>
    </lineage>
</organism>
<dbReference type="Proteomes" id="UP001327093">
    <property type="component" value="Unassembled WGS sequence"/>
</dbReference>
<dbReference type="InterPro" id="IPR021027">
    <property type="entry name" value="Transposase_put_HTH"/>
</dbReference>
<protein>
    <submittedName>
        <fullName evidence="2">Transposase</fullName>
    </submittedName>
</protein>
<proteinExistence type="predicted"/>
<dbReference type="Pfam" id="PF12323">
    <property type="entry name" value="HTH_OrfB_IS605"/>
    <property type="match status" value="1"/>
</dbReference>
<comment type="caution">
    <text evidence="2">The sequence shown here is derived from an EMBL/GenBank/DDBJ whole genome shotgun (WGS) entry which is preliminary data.</text>
</comment>
<evidence type="ECO:0000313" key="3">
    <source>
        <dbReference type="Proteomes" id="UP001327093"/>
    </source>
</evidence>
<gene>
    <name evidence="2" type="ORF">R4I43_31605</name>
</gene>
<dbReference type="RefSeq" id="WP_324269425.1">
    <property type="nucleotide sequence ID" value="NZ_JAWLNX010000035.1"/>
</dbReference>
<sequence length="188" mass="20895">MINRAVALPVPSVPYIGAEASLSRAFGCARVVYNDAVAARRVAYANGEEYPSSTVLQKRLITDAKKTPERAWLSEAPAQMLQQAVRDCDQAYTNFFDSLKGRRVGRKMGRPRFKSRKEFRQAIRFTRGSFSTANGEKLTLAKIGDIKVAWSRDLPSVPSSVTVIKTADDRYFVSFVVEVGDEALEPVE</sequence>
<evidence type="ECO:0000313" key="2">
    <source>
        <dbReference type="EMBL" id="MEB3371955.1"/>
    </source>
</evidence>
<dbReference type="NCBIfam" id="NF040570">
    <property type="entry name" value="guided_TnpB"/>
    <property type="match status" value="1"/>
</dbReference>
<evidence type="ECO:0000259" key="1">
    <source>
        <dbReference type="Pfam" id="PF12323"/>
    </source>
</evidence>
<feature type="domain" description="Transposase putative helix-turn-helix" evidence="1">
    <location>
        <begin position="19"/>
        <end position="48"/>
    </location>
</feature>
<dbReference type="EMBL" id="JAWLNX010000035">
    <property type="protein sequence ID" value="MEB3371955.1"/>
    <property type="molecule type" value="Genomic_DNA"/>
</dbReference>